<dbReference type="CDD" id="cd04301">
    <property type="entry name" value="NAT_SF"/>
    <property type="match status" value="1"/>
</dbReference>
<dbReference type="Gene3D" id="3.40.630.30">
    <property type="match status" value="1"/>
</dbReference>
<keyword evidence="3" id="KW-1185">Reference proteome</keyword>
<dbReference type="Proteomes" id="UP000256708">
    <property type="component" value="Unassembled WGS sequence"/>
</dbReference>
<protein>
    <submittedName>
        <fullName evidence="2">GNAT family N-acetyltransferase</fullName>
    </submittedName>
</protein>
<dbReference type="PROSITE" id="PS51186">
    <property type="entry name" value="GNAT"/>
    <property type="match status" value="1"/>
</dbReference>
<accession>A0A3D8LCG1</accession>
<reference evidence="3" key="1">
    <citation type="submission" date="2018-08" db="EMBL/GenBank/DDBJ databases">
        <authorList>
            <person name="Liu Z.-W."/>
            <person name="Du Z.-J."/>
        </authorList>
    </citation>
    <scope>NUCLEOTIDE SEQUENCE [LARGE SCALE GENOMIC DNA]</scope>
    <source>
        <strain evidence="3">H4X</strain>
    </source>
</reference>
<dbReference type="Pfam" id="PF00583">
    <property type="entry name" value="Acetyltransf_1"/>
    <property type="match status" value="1"/>
</dbReference>
<dbReference type="GO" id="GO:0016747">
    <property type="term" value="F:acyltransferase activity, transferring groups other than amino-acyl groups"/>
    <property type="evidence" value="ECO:0007669"/>
    <property type="project" value="InterPro"/>
</dbReference>
<dbReference type="RefSeq" id="WP_115565756.1">
    <property type="nucleotide sequence ID" value="NZ_QRGR01000011.1"/>
</dbReference>
<comment type="caution">
    <text evidence="2">The sequence shown here is derived from an EMBL/GenBank/DDBJ whole genome shotgun (WGS) entry which is preliminary data.</text>
</comment>
<organism evidence="2 3">
    <name type="scientific">Pontibacter diazotrophicus</name>
    <dbReference type="NCBI Taxonomy" id="1400979"/>
    <lineage>
        <taxon>Bacteria</taxon>
        <taxon>Pseudomonadati</taxon>
        <taxon>Bacteroidota</taxon>
        <taxon>Cytophagia</taxon>
        <taxon>Cytophagales</taxon>
        <taxon>Hymenobacteraceae</taxon>
        <taxon>Pontibacter</taxon>
    </lineage>
</organism>
<gene>
    <name evidence="2" type="ORF">DXT99_11800</name>
</gene>
<evidence type="ECO:0000259" key="1">
    <source>
        <dbReference type="PROSITE" id="PS51186"/>
    </source>
</evidence>
<dbReference type="OrthoDB" id="9127144at2"/>
<name>A0A3D8LCG1_9BACT</name>
<dbReference type="InterPro" id="IPR000182">
    <property type="entry name" value="GNAT_dom"/>
</dbReference>
<dbReference type="InterPro" id="IPR016181">
    <property type="entry name" value="Acyl_CoA_acyltransferase"/>
</dbReference>
<sequence length="185" mass="21384">MPAVNKSIDLLHIQDKHHPAVSALQNIYEAAFPAEERREFSQLLTLLHQPDMFLYMIASAKEVAGLCIYWQLEGFYFLEHLAIDPAHQGHGLGKHVTQWLLTRSSTKLVLEVERPVDETSQRRIRFYQDLHGFTLHNTFDYHQPPYQRGGQPVPLYLMSAEPIADAAELVQVASHIKQQVYERFH</sequence>
<dbReference type="SUPFAM" id="SSF55729">
    <property type="entry name" value="Acyl-CoA N-acyltransferases (Nat)"/>
    <property type="match status" value="1"/>
</dbReference>
<keyword evidence="2" id="KW-0808">Transferase</keyword>
<feature type="domain" description="N-acetyltransferase" evidence="1">
    <location>
        <begin position="11"/>
        <end position="163"/>
    </location>
</feature>
<dbReference type="EMBL" id="QRGR01000011">
    <property type="protein sequence ID" value="RDV14964.1"/>
    <property type="molecule type" value="Genomic_DNA"/>
</dbReference>
<evidence type="ECO:0000313" key="3">
    <source>
        <dbReference type="Proteomes" id="UP000256708"/>
    </source>
</evidence>
<dbReference type="AlphaFoldDB" id="A0A3D8LCG1"/>
<evidence type="ECO:0000313" key="2">
    <source>
        <dbReference type="EMBL" id="RDV14964.1"/>
    </source>
</evidence>
<proteinExistence type="predicted"/>